<comment type="caution">
    <text evidence="1">The sequence shown here is derived from an EMBL/GenBank/DDBJ whole genome shotgun (WGS) entry which is preliminary data.</text>
</comment>
<sequence length="66" mass="6878">MQDMQDETTVNELAEELSQLSTAAAPLVPEFIELSEVPVEIDVFAAAADTAATTAATTAALCAECF</sequence>
<dbReference type="EMBL" id="JADGJQ010000023">
    <property type="protein sequence ID" value="KAJ3178987.1"/>
    <property type="molecule type" value="Genomic_DNA"/>
</dbReference>
<accession>A0AAD5TK73</accession>
<evidence type="ECO:0000313" key="2">
    <source>
        <dbReference type="Proteomes" id="UP001212152"/>
    </source>
</evidence>
<dbReference type="Proteomes" id="UP001212152">
    <property type="component" value="Unassembled WGS sequence"/>
</dbReference>
<gene>
    <name evidence="1" type="ORF">HDU87_003257</name>
</gene>
<organism evidence="1 2">
    <name type="scientific">Geranomyces variabilis</name>
    <dbReference type="NCBI Taxonomy" id="109894"/>
    <lineage>
        <taxon>Eukaryota</taxon>
        <taxon>Fungi</taxon>
        <taxon>Fungi incertae sedis</taxon>
        <taxon>Chytridiomycota</taxon>
        <taxon>Chytridiomycota incertae sedis</taxon>
        <taxon>Chytridiomycetes</taxon>
        <taxon>Spizellomycetales</taxon>
        <taxon>Powellomycetaceae</taxon>
        <taxon>Geranomyces</taxon>
    </lineage>
</organism>
<protein>
    <submittedName>
        <fullName evidence="1">Uncharacterized protein</fullName>
    </submittedName>
</protein>
<keyword evidence="2" id="KW-1185">Reference proteome</keyword>
<dbReference type="AlphaFoldDB" id="A0AAD5TK73"/>
<proteinExistence type="predicted"/>
<evidence type="ECO:0000313" key="1">
    <source>
        <dbReference type="EMBL" id="KAJ3178987.1"/>
    </source>
</evidence>
<reference evidence="1" key="1">
    <citation type="submission" date="2020-05" db="EMBL/GenBank/DDBJ databases">
        <title>Phylogenomic resolution of chytrid fungi.</title>
        <authorList>
            <person name="Stajich J.E."/>
            <person name="Amses K."/>
            <person name="Simmons R."/>
            <person name="Seto K."/>
            <person name="Myers J."/>
            <person name="Bonds A."/>
            <person name="Quandt C.A."/>
            <person name="Barry K."/>
            <person name="Liu P."/>
            <person name="Grigoriev I."/>
            <person name="Longcore J.E."/>
            <person name="James T.Y."/>
        </authorList>
    </citation>
    <scope>NUCLEOTIDE SEQUENCE</scope>
    <source>
        <strain evidence="1">JEL0379</strain>
    </source>
</reference>
<name>A0AAD5TK73_9FUNG</name>